<evidence type="ECO:0008006" key="3">
    <source>
        <dbReference type="Google" id="ProtNLM"/>
    </source>
</evidence>
<dbReference type="Proteomes" id="UP000053660">
    <property type="component" value="Unassembled WGS sequence"/>
</dbReference>
<sequence>MFIWSAHFNYKLFGPKAAQMKGMFSLDQLIKAEYYSGRMKNAEEILDHPMVNEWQRYSMPVVVAGDLNTPSHLDWIEETR</sequence>
<keyword evidence="2" id="KW-1185">Reference proteome</keyword>
<dbReference type="PANTHER" id="PTHR41349">
    <property type="match status" value="1"/>
</dbReference>
<proteinExistence type="predicted"/>
<reference evidence="1 2" key="1">
    <citation type="submission" date="2014-03" db="EMBL/GenBank/DDBJ databases">
        <title>Draft genome of the hookworm Oesophagostomum dentatum.</title>
        <authorList>
            <person name="Mitreva M."/>
        </authorList>
    </citation>
    <scope>NUCLEOTIDE SEQUENCE [LARGE SCALE GENOMIC DNA]</scope>
    <source>
        <strain evidence="1 2">OD-Hann</strain>
    </source>
</reference>
<dbReference type="OrthoDB" id="276515at2759"/>
<accession>A0A0B1TAZ3</accession>
<name>A0A0B1TAZ3_OESDE</name>
<evidence type="ECO:0000313" key="1">
    <source>
        <dbReference type="EMBL" id="KHJ94429.1"/>
    </source>
</evidence>
<evidence type="ECO:0000313" key="2">
    <source>
        <dbReference type="Proteomes" id="UP000053660"/>
    </source>
</evidence>
<dbReference type="EMBL" id="KN550332">
    <property type="protein sequence ID" value="KHJ94429.1"/>
    <property type="molecule type" value="Genomic_DNA"/>
</dbReference>
<organism evidence="1 2">
    <name type="scientific">Oesophagostomum dentatum</name>
    <name type="common">Nodular worm</name>
    <dbReference type="NCBI Taxonomy" id="61180"/>
    <lineage>
        <taxon>Eukaryota</taxon>
        <taxon>Metazoa</taxon>
        <taxon>Ecdysozoa</taxon>
        <taxon>Nematoda</taxon>
        <taxon>Chromadorea</taxon>
        <taxon>Rhabditida</taxon>
        <taxon>Rhabditina</taxon>
        <taxon>Rhabditomorpha</taxon>
        <taxon>Strongyloidea</taxon>
        <taxon>Strongylidae</taxon>
        <taxon>Oesophagostomum</taxon>
    </lineage>
</organism>
<protein>
    <recommendedName>
        <fullName evidence="3">Endonuclease/exonuclease/phosphatase domain-containing protein</fullName>
    </recommendedName>
</protein>
<gene>
    <name evidence="1" type="ORF">OESDEN_05643</name>
</gene>
<dbReference type="AlphaFoldDB" id="A0A0B1TAZ3"/>
<dbReference type="PANTHER" id="PTHR41349:SF1">
    <property type="entry name" value="PROTEIN CBG08683"/>
    <property type="match status" value="1"/>
</dbReference>